<accession>A0A7J7JQ35</accession>
<proteinExistence type="predicted"/>
<dbReference type="AlphaFoldDB" id="A0A7J7JQ35"/>
<organism evidence="2 3">
    <name type="scientific">Bugula neritina</name>
    <name type="common">Brown bryozoan</name>
    <name type="synonym">Sertularia neritina</name>
    <dbReference type="NCBI Taxonomy" id="10212"/>
    <lineage>
        <taxon>Eukaryota</taxon>
        <taxon>Metazoa</taxon>
        <taxon>Spiralia</taxon>
        <taxon>Lophotrochozoa</taxon>
        <taxon>Bryozoa</taxon>
        <taxon>Gymnolaemata</taxon>
        <taxon>Cheilostomatida</taxon>
        <taxon>Flustrina</taxon>
        <taxon>Buguloidea</taxon>
        <taxon>Bugulidae</taxon>
        <taxon>Bugula</taxon>
    </lineage>
</organism>
<sequence>MEAVGTNHRKDYSPGAQPDIIRNNYKADQPNISTLSNPDYRYLVYIIDQACLIAVDCWLIYMSNLSYLTKRQPLRSGYAAIETLTMWSLVMPSQHVEDYADAIDDKPRSRKPIQYSMDEMNEAFDSTLPMENGPPGYYNTQDYRDYGTESYDRRYGAPC</sequence>
<feature type="region of interest" description="Disordered" evidence="1">
    <location>
        <begin position="1"/>
        <end position="20"/>
    </location>
</feature>
<name>A0A7J7JQ35_BUGNE</name>
<protein>
    <submittedName>
        <fullName evidence="2">Uncharacterized protein</fullName>
    </submittedName>
</protein>
<reference evidence="2" key="1">
    <citation type="submission" date="2020-06" db="EMBL/GenBank/DDBJ databases">
        <title>Draft genome of Bugula neritina, a colonial animal packing powerful symbionts and potential medicines.</title>
        <authorList>
            <person name="Rayko M."/>
        </authorList>
    </citation>
    <scope>NUCLEOTIDE SEQUENCE [LARGE SCALE GENOMIC DNA]</scope>
    <source>
        <strain evidence="2">Kwan_BN1</strain>
    </source>
</reference>
<dbReference type="EMBL" id="VXIV02001947">
    <property type="protein sequence ID" value="KAF6028460.1"/>
    <property type="molecule type" value="Genomic_DNA"/>
</dbReference>
<gene>
    <name evidence="2" type="ORF">EB796_013218</name>
</gene>
<evidence type="ECO:0000313" key="2">
    <source>
        <dbReference type="EMBL" id="KAF6028460.1"/>
    </source>
</evidence>
<keyword evidence="3" id="KW-1185">Reference proteome</keyword>
<evidence type="ECO:0000313" key="3">
    <source>
        <dbReference type="Proteomes" id="UP000593567"/>
    </source>
</evidence>
<dbReference type="Proteomes" id="UP000593567">
    <property type="component" value="Unassembled WGS sequence"/>
</dbReference>
<evidence type="ECO:0000256" key="1">
    <source>
        <dbReference type="SAM" id="MobiDB-lite"/>
    </source>
</evidence>
<comment type="caution">
    <text evidence="2">The sequence shown here is derived from an EMBL/GenBank/DDBJ whole genome shotgun (WGS) entry which is preliminary data.</text>
</comment>